<evidence type="ECO:0000313" key="16">
    <source>
        <dbReference type="Ensembl" id="ENSPKIP00000041817.1"/>
    </source>
</evidence>
<feature type="domain" description="C3H1-type" evidence="13">
    <location>
        <begin position="158"/>
        <end position="180"/>
    </location>
</feature>
<evidence type="ECO:0000256" key="5">
    <source>
        <dbReference type="ARBA" id="ARBA00022723"/>
    </source>
</evidence>
<keyword evidence="9" id="KW-0539">Nucleus</keyword>
<evidence type="ECO:0000256" key="6">
    <source>
        <dbReference type="ARBA" id="ARBA00022737"/>
    </source>
</evidence>
<dbReference type="GO" id="GO:0003950">
    <property type="term" value="F:NAD+ poly-ADP-ribosyltransferase activity"/>
    <property type="evidence" value="ECO:0007669"/>
    <property type="project" value="InterPro"/>
</dbReference>
<evidence type="ECO:0000256" key="2">
    <source>
        <dbReference type="ARBA" id="ARBA00004496"/>
    </source>
</evidence>
<dbReference type="InterPro" id="IPR037197">
    <property type="entry name" value="WWE_dom_sf"/>
</dbReference>
<reference evidence="16" key="2">
    <citation type="submission" date="2025-09" db="UniProtKB">
        <authorList>
            <consortium name="Ensembl"/>
        </authorList>
    </citation>
    <scope>IDENTIFICATION</scope>
</reference>
<name>A0A3B3TEV2_9TELE</name>
<organism evidence="16 17">
    <name type="scientific">Paramormyrops kingsleyae</name>
    <dbReference type="NCBI Taxonomy" id="1676925"/>
    <lineage>
        <taxon>Eukaryota</taxon>
        <taxon>Metazoa</taxon>
        <taxon>Chordata</taxon>
        <taxon>Craniata</taxon>
        <taxon>Vertebrata</taxon>
        <taxon>Euteleostomi</taxon>
        <taxon>Actinopterygii</taxon>
        <taxon>Neopterygii</taxon>
        <taxon>Teleostei</taxon>
        <taxon>Osteoglossocephala</taxon>
        <taxon>Osteoglossomorpha</taxon>
        <taxon>Osteoglossiformes</taxon>
        <taxon>Mormyridae</taxon>
        <taxon>Paramormyrops</taxon>
    </lineage>
</organism>
<sequence>MSVQIAGMICAHGGAIDYDDLPASVRFNTCVLNDSSDSFHIVVLNGRKRVIAKTNVRLCKARACDNCSNLHLCKFYLFGDCKNIKERGRCRFCHNLSMEHNSRVLQEHSLQGLDRTQLCTLLLQNDSALLPPLCFLYNQGSGEYGNCKQQDSCTKLHICQKYVKGTCSSGVECSRSHDFFEPHPLKTLQGRGIPPHLIASMLSVYQNIQALKIANNPKMGHDPNPDKMDICIYSVKGSCRYGDKCRRVHFNMPYKWEVKTPQGWSTLLDNEEVEKDFCNPCKTYSRGIEPVCFDTMTRGLSKVRRLSTVSSVLQPTFFLTTEWAWYWQDEYGNWVQYASSNRGYNPASITSEVIEQEYLKDSSTVMEFTAGSQSYQLNFQDMIQTNKRYGTKKLVQRRPVFMSSTDVQKIKTSKKTVYRQPNSKALPAHWDKSQVTDTGYKKVTLLPSSSEYKEILALFRTTMLGFSVRHIERIQNKALWEVFQWQKELMRKNNGGRDCEKLLFHGTDSKHVDAICQQNFDWRICGTHGTAYGKGSYFARDAKYSHSYTSSSELKTMFVCRVLVGEYTRGSQTYVRPPSKDGGDTIFYDSCVDDVKNPSIFVVFEKHQVYPEYLINYDEDMWSSSTVTVQTTPSLQYPVPASTAYSVFSSPVQAPPSTSATSSALSNQLQAPPSTSATSSALSNQLQAPSSSSATSSALSNQLQAPPSSSATFSALSKQLQAPPSSSATSSALSKQLQAPPSSSATSSALSNQLQDPFSSSATWSAVSTGMPASASSTAISSKSSVNVRPTQLNWTSNSTQSFSSTNPSSSKSLSSPTHNTTTQYSGSTSSYSFNQAGSKGTLTHSTTQSGSTSNYKQPYFYSQDTSSLMQGPSQAGSRINLYQGSTQAGSLRSRPATTPRYTNASPKKDCIIL</sequence>
<feature type="compositionally biased region" description="Polar residues" evidence="12">
    <location>
        <begin position="706"/>
        <end position="718"/>
    </location>
</feature>
<feature type="region of interest" description="Disordered" evidence="12">
    <location>
        <begin position="796"/>
        <end position="830"/>
    </location>
</feature>
<dbReference type="Gene3D" id="3.90.228.10">
    <property type="match status" value="1"/>
</dbReference>
<evidence type="ECO:0000256" key="4">
    <source>
        <dbReference type="ARBA" id="ARBA00022553"/>
    </source>
</evidence>
<feature type="zinc finger region" description="C3H1-type" evidence="11">
    <location>
        <begin position="158"/>
        <end position="180"/>
    </location>
</feature>
<evidence type="ECO:0000256" key="3">
    <source>
        <dbReference type="ARBA" id="ARBA00022490"/>
    </source>
</evidence>
<dbReference type="Gene3D" id="3.30.720.50">
    <property type="match status" value="1"/>
</dbReference>
<evidence type="ECO:0000256" key="11">
    <source>
        <dbReference type="PROSITE-ProRule" id="PRU00723"/>
    </source>
</evidence>
<feature type="compositionally biased region" description="Low complexity" evidence="12">
    <location>
        <begin position="719"/>
        <end position="752"/>
    </location>
</feature>
<evidence type="ECO:0000259" key="15">
    <source>
        <dbReference type="PROSITE" id="PS51059"/>
    </source>
</evidence>
<dbReference type="InterPro" id="IPR051712">
    <property type="entry name" value="ARTD-AVP"/>
</dbReference>
<dbReference type="PROSITE" id="PS50103">
    <property type="entry name" value="ZF_C3H1"/>
    <property type="match status" value="2"/>
</dbReference>
<dbReference type="InterPro" id="IPR057602">
    <property type="entry name" value="Zfn-CCCH_PARP12"/>
</dbReference>
<evidence type="ECO:0000256" key="12">
    <source>
        <dbReference type="SAM" id="MobiDB-lite"/>
    </source>
</evidence>
<dbReference type="Proteomes" id="UP000261540">
    <property type="component" value="Unplaced"/>
</dbReference>
<evidence type="ECO:0000313" key="17">
    <source>
        <dbReference type="Proteomes" id="UP000261540"/>
    </source>
</evidence>
<feature type="compositionally biased region" description="Low complexity" evidence="12">
    <location>
        <begin position="656"/>
        <end position="705"/>
    </location>
</feature>
<keyword evidence="8 11" id="KW-0862">Zinc</keyword>
<accession>A0A3B3TEV2</accession>
<evidence type="ECO:0000256" key="9">
    <source>
        <dbReference type="ARBA" id="ARBA00023242"/>
    </source>
</evidence>
<evidence type="ECO:0000259" key="13">
    <source>
        <dbReference type="PROSITE" id="PS50103"/>
    </source>
</evidence>
<feature type="domain" description="PARP catalytic" evidence="15">
    <location>
        <begin position="426"/>
        <end position="638"/>
    </location>
</feature>
<dbReference type="Pfam" id="PF02825">
    <property type="entry name" value="WWE"/>
    <property type="match status" value="1"/>
</dbReference>
<keyword evidence="3" id="KW-0963">Cytoplasm</keyword>
<evidence type="ECO:0000256" key="1">
    <source>
        <dbReference type="ARBA" id="ARBA00004123"/>
    </source>
</evidence>
<dbReference type="InterPro" id="IPR004170">
    <property type="entry name" value="WWE_dom"/>
</dbReference>
<keyword evidence="7 11" id="KW-0863">Zinc-finger</keyword>
<keyword evidence="5 11" id="KW-0479">Metal-binding</keyword>
<dbReference type="InterPro" id="IPR012317">
    <property type="entry name" value="Poly(ADP-ribose)pol_cat_dom"/>
</dbReference>
<feature type="zinc finger region" description="C3H1-type" evidence="11">
    <location>
        <begin position="225"/>
        <end position="252"/>
    </location>
</feature>
<dbReference type="GO" id="GO:0005737">
    <property type="term" value="C:cytoplasm"/>
    <property type="evidence" value="ECO:0007669"/>
    <property type="project" value="UniProtKB-SubCell"/>
</dbReference>
<dbReference type="SUPFAM" id="SSF117839">
    <property type="entry name" value="WWE domain"/>
    <property type="match status" value="1"/>
</dbReference>
<proteinExistence type="inferred from homology"/>
<dbReference type="SUPFAM" id="SSF56399">
    <property type="entry name" value="ADP-ribosylation"/>
    <property type="match status" value="1"/>
</dbReference>
<evidence type="ECO:0000256" key="10">
    <source>
        <dbReference type="ARBA" id="ARBA00024347"/>
    </source>
</evidence>
<dbReference type="CDD" id="cd01439">
    <property type="entry name" value="TCCD_inducible_PARP_like"/>
    <property type="match status" value="1"/>
</dbReference>
<feature type="region of interest" description="Disordered" evidence="12">
    <location>
        <begin position="836"/>
        <end position="855"/>
    </location>
</feature>
<dbReference type="PROSITE" id="PS51059">
    <property type="entry name" value="PARP_CATALYTIC"/>
    <property type="match status" value="1"/>
</dbReference>
<feature type="domain" description="WWE" evidence="14">
    <location>
        <begin position="311"/>
        <end position="397"/>
    </location>
</feature>
<dbReference type="Gene3D" id="3.30.1370.210">
    <property type="match status" value="1"/>
</dbReference>
<dbReference type="PANTHER" id="PTHR45740">
    <property type="entry name" value="POLY [ADP-RIBOSE] POLYMERASE"/>
    <property type="match status" value="1"/>
</dbReference>
<dbReference type="GO" id="GO:0005634">
    <property type="term" value="C:nucleus"/>
    <property type="evidence" value="ECO:0007669"/>
    <property type="project" value="UniProtKB-SubCell"/>
</dbReference>
<dbReference type="GO" id="GO:0008270">
    <property type="term" value="F:zinc ion binding"/>
    <property type="evidence" value="ECO:0007669"/>
    <property type="project" value="UniProtKB-KW"/>
</dbReference>
<evidence type="ECO:0000256" key="7">
    <source>
        <dbReference type="ARBA" id="ARBA00022771"/>
    </source>
</evidence>
<reference evidence="16" key="1">
    <citation type="submission" date="2025-08" db="UniProtKB">
        <authorList>
            <consortium name="Ensembl"/>
        </authorList>
    </citation>
    <scope>IDENTIFICATION</scope>
</reference>
<dbReference type="AlphaFoldDB" id="A0A3B3TEV2"/>
<dbReference type="GeneTree" id="ENSGT00940000154649"/>
<protein>
    <submittedName>
        <fullName evidence="16">Si:ch73-252i11.1</fullName>
    </submittedName>
</protein>
<keyword evidence="6" id="KW-0677">Repeat</keyword>
<dbReference type="Pfam" id="PF23466">
    <property type="entry name" value="WWE_4"/>
    <property type="match status" value="1"/>
</dbReference>
<feature type="region of interest" description="Disordered" evidence="12">
    <location>
        <begin position="884"/>
        <end position="909"/>
    </location>
</feature>
<keyword evidence="17" id="KW-1185">Reference proteome</keyword>
<feature type="compositionally biased region" description="Polar residues" evidence="12">
    <location>
        <begin position="884"/>
        <end position="906"/>
    </location>
</feature>
<evidence type="ECO:0000256" key="8">
    <source>
        <dbReference type="ARBA" id="ARBA00022833"/>
    </source>
</evidence>
<dbReference type="Pfam" id="PF25261">
    <property type="entry name" value="zf-CCCH_PARP12"/>
    <property type="match status" value="1"/>
</dbReference>
<dbReference type="Pfam" id="PF00644">
    <property type="entry name" value="PARP"/>
    <property type="match status" value="1"/>
</dbReference>
<keyword evidence="4" id="KW-0597">Phosphoprotein</keyword>
<comment type="similarity">
    <text evidence="10">Belongs to the ARTD/PARP family.</text>
</comment>
<dbReference type="InterPro" id="IPR000571">
    <property type="entry name" value="Znf_CCCH"/>
</dbReference>
<dbReference type="PANTHER" id="PTHR45740:SF15">
    <property type="entry name" value="ZINC FINGER CCCH TYPE DOMAIN CONTAINING 1-LIKE"/>
    <property type="match status" value="1"/>
</dbReference>
<evidence type="ECO:0000259" key="14">
    <source>
        <dbReference type="PROSITE" id="PS50918"/>
    </source>
</evidence>
<dbReference type="SMART" id="SM00356">
    <property type="entry name" value="ZnF_C3H1"/>
    <property type="match status" value="3"/>
</dbReference>
<dbReference type="GO" id="GO:1990404">
    <property type="term" value="F:NAD+-protein mono-ADP-ribosyltransferase activity"/>
    <property type="evidence" value="ECO:0007669"/>
    <property type="project" value="TreeGrafter"/>
</dbReference>
<dbReference type="Ensembl" id="ENSPKIT00000022857.1">
    <property type="protein sequence ID" value="ENSPKIP00000041817.1"/>
    <property type="gene ID" value="ENSPKIG00000018215.1"/>
</dbReference>
<comment type="subcellular location">
    <subcellularLocation>
        <location evidence="2">Cytoplasm</location>
    </subcellularLocation>
    <subcellularLocation>
        <location evidence="1">Nucleus</location>
    </subcellularLocation>
</comment>
<dbReference type="PROSITE" id="PS50918">
    <property type="entry name" value="WWE"/>
    <property type="match status" value="1"/>
</dbReference>
<feature type="domain" description="C3H1-type" evidence="13">
    <location>
        <begin position="225"/>
        <end position="252"/>
    </location>
</feature>
<feature type="region of interest" description="Disordered" evidence="12">
    <location>
        <begin position="656"/>
        <end position="752"/>
    </location>
</feature>